<organism evidence="2 3">
    <name type="scientific">Canna indica</name>
    <name type="common">Indian-shot</name>
    <dbReference type="NCBI Taxonomy" id="4628"/>
    <lineage>
        <taxon>Eukaryota</taxon>
        <taxon>Viridiplantae</taxon>
        <taxon>Streptophyta</taxon>
        <taxon>Embryophyta</taxon>
        <taxon>Tracheophyta</taxon>
        <taxon>Spermatophyta</taxon>
        <taxon>Magnoliopsida</taxon>
        <taxon>Liliopsida</taxon>
        <taxon>Zingiberales</taxon>
        <taxon>Cannaceae</taxon>
        <taxon>Canna</taxon>
    </lineage>
</organism>
<evidence type="ECO:0000256" key="1">
    <source>
        <dbReference type="SAM" id="MobiDB-lite"/>
    </source>
</evidence>
<reference evidence="2 3" key="1">
    <citation type="submission" date="2023-10" db="EMBL/GenBank/DDBJ databases">
        <title>Chromosome-scale genome assembly provides insights into flower coloration mechanisms of Canna indica.</title>
        <authorList>
            <person name="Li C."/>
        </authorList>
    </citation>
    <scope>NUCLEOTIDE SEQUENCE [LARGE SCALE GENOMIC DNA]</scope>
    <source>
        <tissue evidence="2">Flower</tissue>
    </source>
</reference>
<name>A0AAQ3JMQ1_9LILI</name>
<protein>
    <submittedName>
        <fullName evidence="2">Uncharacterized protein</fullName>
    </submittedName>
</protein>
<proteinExistence type="predicted"/>
<feature type="compositionally biased region" description="Basic residues" evidence="1">
    <location>
        <begin position="100"/>
        <end position="112"/>
    </location>
</feature>
<dbReference type="EMBL" id="CP136890">
    <property type="protein sequence ID" value="WOK91736.1"/>
    <property type="molecule type" value="Genomic_DNA"/>
</dbReference>
<evidence type="ECO:0000313" key="3">
    <source>
        <dbReference type="Proteomes" id="UP001327560"/>
    </source>
</evidence>
<feature type="compositionally biased region" description="Low complexity" evidence="1">
    <location>
        <begin position="140"/>
        <end position="153"/>
    </location>
</feature>
<dbReference type="Proteomes" id="UP001327560">
    <property type="component" value="Chromosome 1"/>
</dbReference>
<accession>A0AAQ3JMQ1</accession>
<gene>
    <name evidence="2" type="ORF">Cni_G00427</name>
</gene>
<sequence>MARKKTNRSPQPEPTPTSPPEASKSKTAAAAPAMQAAHLRRQPVILRQPSHPTARCAELAGGTTADCVSVCCCCPCMAMNLVVLTTVRLPVGICRRAKKAHAKRRAKARKRKEAALLSPENSAGGDVRCSAVAAEEGDDPPAAAPREGGPTPAEVEELEKQIWALFHDAGFWRSMSQRESVSRD</sequence>
<feature type="compositionally biased region" description="Low complexity" evidence="1">
    <location>
        <begin position="20"/>
        <end position="36"/>
    </location>
</feature>
<evidence type="ECO:0000313" key="2">
    <source>
        <dbReference type="EMBL" id="WOK91736.1"/>
    </source>
</evidence>
<dbReference type="PANTHER" id="PTHR33264">
    <property type="entry name" value="EXPRESSED PROTEIN"/>
    <property type="match status" value="1"/>
</dbReference>
<keyword evidence="3" id="KW-1185">Reference proteome</keyword>
<feature type="region of interest" description="Disordered" evidence="1">
    <location>
        <begin position="100"/>
        <end position="155"/>
    </location>
</feature>
<dbReference type="PANTHER" id="PTHR33264:SF69">
    <property type="entry name" value="WRKY DOMAIN-CONTAINING PROTEIN"/>
    <property type="match status" value="1"/>
</dbReference>
<feature type="region of interest" description="Disordered" evidence="1">
    <location>
        <begin position="1"/>
        <end position="36"/>
    </location>
</feature>
<dbReference type="AlphaFoldDB" id="A0AAQ3JMQ1"/>